<dbReference type="AlphaFoldDB" id="A0A2M9Y6W9"/>
<keyword evidence="3" id="KW-1185">Reference proteome</keyword>
<dbReference type="EMBL" id="RQFP01000001">
    <property type="protein sequence ID" value="TGK95719.1"/>
    <property type="molecule type" value="Genomic_DNA"/>
</dbReference>
<proteinExistence type="predicted"/>
<keyword evidence="1" id="KW-0732">Signal</keyword>
<dbReference type="RefSeq" id="WP_100789317.1">
    <property type="nucleotide sequence ID" value="NZ_NPDQ01000001.1"/>
</dbReference>
<comment type="caution">
    <text evidence="2">The sequence shown here is derived from an EMBL/GenBank/DDBJ whole genome shotgun (WGS) entry which is preliminary data.</text>
</comment>
<reference evidence="2" key="1">
    <citation type="journal article" date="2019" name="PLoS Negl. Trop. Dis.">
        <title>Revisiting the worldwide diversity of Leptospira species in the environment.</title>
        <authorList>
            <person name="Vincent A.T."/>
            <person name="Schiettekatte O."/>
            <person name="Bourhy P."/>
            <person name="Veyrier F.J."/>
            <person name="Picardeau M."/>
        </authorList>
    </citation>
    <scope>NUCLEOTIDE SEQUENCE [LARGE SCALE GENOMIC DNA]</scope>
    <source>
        <strain evidence="2">201800277</strain>
    </source>
</reference>
<dbReference type="PROSITE" id="PS51257">
    <property type="entry name" value="PROKAR_LIPOPROTEIN"/>
    <property type="match status" value="1"/>
</dbReference>
<feature type="signal peptide" evidence="1">
    <location>
        <begin position="1"/>
        <end position="21"/>
    </location>
</feature>
<protein>
    <recommendedName>
        <fullName evidence="4">Lipoprotein</fullName>
    </recommendedName>
</protein>
<accession>A0A2M9Y6W9</accession>
<evidence type="ECO:0000313" key="3">
    <source>
        <dbReference type="Proteomes" id="UP000297891"/>
    </source>
</evidence>
<dbReference type="Proteomes" id="UP000297891">
    <property type="component" value="Unassembled WGS sequence"/>
</dbReference>
<dbReference type="OrthoDB" id="327358at2"/>
<evidence type="ECO:0008006" key="4">
    <source>
        <dbReference type="Google" id="ProtNLM"/>
    </source>
</evidence>
<organism evidence="2 3">
    <name type="scientific">Leptospira brenneri</name>
    <dbReference type="NCBI Taxonomy" id="2023182"/>
    <lineage>
        <taxon>Bacteria</taxon>
        <taxon>Pseudomonadati</taxon>
        <taxon>Spirochaetota</taxon>
        <taxon>Spirochaetia</taxon>
        <taxon>Leptospirales</taxon>
        <taxon>Leptospiraceae</taxon>
        <taxon>Leptospira</taxon>
    </lineage>
</organism>
<gene>
    <name evidence="2" type="ORF">EHQ30_03530</name>
</gene>
<evidence type="ECO:0000313" key="2">
    <source>
        <dbReference type="EMBL" id="TGK95719.1"/>
    </source>
</evidence>
<sequence length="507" mass="54917">MRIYFFPFLFAVLLISSCKLNLNNPSDPASSDFFLTNLIRAYLLSDPCLNFQTWKKTYGTGTKKTTGSDLLILSNGDYLISGVTQEYLVPGSSAGVAHGFEGDVGITLNTFLMRVSHTNGEILWVDYLGEAVDEVTYKPKLRKYPNGDISVALIVTGYEQAGGPLNAKSGMGIPSLFVGRIRENGTRVWFTYFDSNSIGNFVVSAMDTSNNLHVFIENTGGSGHASFGDGPTIINSTSGGESDSDFIHLAVGENGPMLFQRYFSSGGDDFIFGAEANASGLFITGGTNQSVSGTIHPYADSQMPFVMKLNEADGTILWYSYLGTTDEGGYGDPNRFLVKDDSIYTITSGRYTYGSPAEPLVASNGTIKHYIFSKFNVSGALLWNSFLGSATESILEMTESEPLWLSSSQLLMRTQASSSTGQYSSAPDSTTGNGSGSYQLADIFINPQSGTFNRFHYSSNLTSPAQERTEVMREVCSGKLARLNYTKFTTAPNPIPTQISIENVSLP</sequence>
<name>A0A2M9Y6W9_9LEPT</name>
<feature type="chain" id="PRO_5044383813" description="Lipoprotein" evidence="1">
    <location>
        <begin position="22"/>
        <end position="507"/>
    </location>
</feature>
<evidence type="ECO:0000256" key="1">
    <source>
        <dbReference type="SAM" id="SignalP"/>
    </source>
</evidence>